<comment type="caution">
    <text evidence="7">The sequence shown here is derived from an EMBL/GenBank/DDBJ whole genome shotgun (WGS) entry which is preliminary data.</text>
</comment>
<proteinExistence type="predicted"/>
<dbReference type="PROSITE" id="PS51352">
    <property type="entry name" value="THIOREDOXIN_2"/>
    <property type="match status" value="1"/>
</dbReference>
<name>A0ABV2SU65_9FLAO</name>
<evidence type="ECO:0000259" key="6">
    <source>
        <dbReference type="PROSITE" id="PS51352"/>
    </source>
</evidence>
<gene>
    <name evidence="7" type="ORF">ABXZ36_08565</name>
</gene>
<feature type="region of interest" description="Disordered" evidence="5">
    <location>
        <begin position="212"/>
        <end position="240"/>
    </location>
</feature>
<dbReference type="RefSeq" id="WP_354615095.1">
    <property type="nucleotide sequence ID" value="NZ_JBEXAE010000003.1"/>
</dbReference>
<dbReference type="PROSITE" id="PS51257">
    <property type="entry name" value="PROKAR_LIPOPROTEIN"/>
    <property type="match status" value="1"/>
</dbReference>
<keyword evidence="2" id="KW-0201">Cytochrome c-type biogenesis</keyword>
<evidence type="ECO:0000256" key="5">
    <source>
        <dbReference type="SAM" id="MobiDB-lite"/>
    </source>
</evidence>
<feature type="domain" description="Thioredoxin" evidence="6">
    <location>
        <begin position="231"/>
        <end position="368"/>
    </location>
</feature>
<dbReference type="InterPro" id="IPR000866">
    <property type="entry name" value="AhpC/TSA"/>
</dbReference>
<evidence type="ECO:0000256" key="3">
    <source>
        <dbReference type="ARBA" id="ARBA00023157"/>
    </source>
</evidence>
<keyword evidence="8" id="KW-1185">Reference proteome</keyword>
<organism evidence="7 8">
    <name type="scientific">Sediminicola arcticus</name>
    <dbReference type="NCBI Taxonomy" id="1574308"/>
    <lineage>
        <taxon>Bacteria</taxon>
        <taxon>Pseudomonadati</taxon>
        <taxon>Bacteroidota</taxon>
        <taxon>Flavobacteriia</taxon>
        <taxon>Flavobacteriales</taxon>
        <taxon>Flavobacteriaceae</taxon>
        <taxon>Sediminicola</taxon>
    </lineage>
</organism>
<protein>
    <submittedName>
        <fullName evidence="7">TlpA disulfide reductase family protein</fullName>
    </submittedName>
</protein>
<dbReference type="PANTHER" id="PTHR42852:SF6">
    <property type="entry name" value="THIOL:DISULFIDE INTERCHANGE PROTEIN DSBE"/>
    <property type="match status" value="1"/>
</dbReference>
<accession>A0ABV2SU65</accession>
<reference evidence="7 8" key="1">
    <citation type="submission" date="2024-07" db="EMBL/GenBank/DDBJ databases">
        <title>The genome sequence of type strain Sediminicola arcticus GDMCC 1.2805.</title>
        <authorList>
            <person name="Liu Y."/>
        </authorList>
    </citation>
    <scope>NUCLEOTIDE SEQUENCE [LARGE SCALE GENOMIC DNA]</scope>
    <source>
        <strain evidence="7 8">GDMCC 1.2805</strain>
    </source>
</reference>
<sequence>MKKILVSVCALTAVIACNNKPDGFSLDGTVNGKLENGTKVYLKVANAENQLVDVDTTIIENGKFNFSGPAGLPEIHYIYVDQLRGNIPFIVEKGEIELTFQKDSLTNAQITGTPQNEFFSDFIKGSKALSSREMSINEDMRKASANNDEPTMVSLRDEYFELQEEAKNFELDYVKKNPSSLISVLIIDKVLNTKSMTEEEVKTLYDSLSPEMKKTKPGKNIEEKLNKSKSTSIGSKAPNFSAPTPSGELLALNDAMGKVTIVDFWAAWCKPCRAENPNVVKVYNQYHEKGLNIIGVSLDRKAEDWKKAIADDGLAWNHVSNVQYFDEIAKLYNVDAIPATFILDENGVIIAKNLRGPALEQRIAELLQ</sequence>
<dbReference type="Proteomes" id="UP001549799">
    <property type="component" value="Unassembled WGS sequence"/>
</dbReference>
<dbReference type="Pfam" id="PF14289">
    <property type="entry name" value="DUF4369"/>
    <property type="match status" value="1"/>
</dbReference>
<dbReference type="InterPro" id="IPR050553">
    <property type="entry name" value="Thioredoxin_ResA/DsbE_sf"/>
</dbReference>
<dbReference type="SUPFAM" id="SSF52833">
    <property type="entry name" value="Thioredoxin-like"/>
    <property type="match status" value="1"/>
</dbReference>
<dbReference type="InterPro" id="IPR025380">
    <property type="entry name" value="DUF4369"/>
</dbReference>
<feature type="compositionally biased region" description="Basic and acidic residues" evidence="5">
    <location>
        <begin position="212"/>
        <end position="226"/>
    </location>
</feature>
<keyword evidence="3" id="KW-1015">Disulfide bond</keyword>
<keyword evidence="4" id="KW-0676">Redox-active center</keyword>
<dbReference type="CDD" id="cd02966">
    <property type="entry name" value="TlpA_like_family"/>
    <property type="match status" value="1"/>
</dbReference>
<evidence type="ECO:0000313" key="7">
    <source>
        <dbReference type="EMBL" id="MET6990701.1"/>
    </source>
</evidence>
<dbReference type="EMBL" id="JBEXAE010000003">
    <property type="protein sequence ID" value="MET6990701.1"/>
    <property type="molecule type" value="Genomic_DNA"/>
</dbReference>
<dbReference type="PANTHER" id="PTHR42852">
    <property type="entry name" value="THIOL:DISULFIDE INTERCHANGE PROTEIN DSBE"/>
    <property type="match status" value="1"/>
</dbReference>
<dbReference type="InterPro" id="IPR036249">
    <property type="entry name" value="Thioredoxin-like_sf"/>
</dbReference>
<evidence type="ECO:0000256" key="1">
    <source>
        <dbReference type="ARBA" id="ARBA00004196"/>
    </source>
</evidence>
<evidence type="ECO:0000256" key="2">
    <source>
        <dbReference type="ARBA" id="ARBA00022748"/>
    </source>
</evidence>
<evidence type="ECO:0000256" key="4">
    <source>
        <dbReference type="ARBA" id="ARBA00023284"/>
    </source>
</evidence>
<dbReference type="InterPro" id="IPR013766">
    <property type="entry name" value="Thioredoxin_domain"/>
</dbReference>
<dbReference type="Gene3D" id="3.40.30.10">
    <property type="entry name" value="Glutaredoxin"/>
    <property type="match status" value="1"/>
</dbReference>
<evidence type="ECO:0000313" key="8">
    <source>
        <dbReference type="Proteomes" id="UP001549799"/>
    </source>
</evidence>
<dbReference type="Pfam" id="PF00578">
    <property type="entry name" value="AhpC-TSA"/>
    <property type="match status" value="1"/>
</dbReference>
<comment type="subcellular location">
    <subcellularLocation>
        <location evidence="1">Cell envelope</location>
    </subcellularLocation>
</comment>